<dbReference type="Gene3D" id="3.40.50.620">
    <property type="entry name" value="HUPs"/>
    <property type="match status" value="1"/>
</dbReference>
<keyword evidence="6" id="KW-0547">Nucleotide-binding</keyword>
<evidence type="ECO:0000256" key="2">
    <source>
        <dbReference type="ARBA" id="ARBA00011245"/>
    </source>
</evidence>
<evidence type="ECO:0000256" key="6">
    <source>
        <dbReference type="ARBA" id="ARBA00022741"/>
    </source>
</evidence>
<keyword evidence="4 11" id="KW-0436">Ligase</keyword>
<feature type="non-terminal residue" evidence="11">
    <location>
        <position position="1"/>
    </location>
</feature>
<dbReference type="GO" id="GO:0004817">
    <property type="term" value="F:cysteine-tRNA ligase activity"/>
    <property type="evidence" value="ECO:0007669"/>
    <property type="project" value="TreeGrafter"/>
</dbReference>
<accession>A0A7C1T7M3</accession>
<evidence type="ECO:0000256" key="4">
    <source>
        <dbReference type="ARBA" id="ARBA00022598"/>
    </source>
</evidence>
<dbReference type="GO" id="GO:0046872">
    <property type="term" value="F:metal ion binding"/>
    <property type="evidence" value="ECO:0007669"/>
    <property type="project" value="UniProtKB-KW"/>
</dbReference>
<gene>
    <name evidence="11" type="ORF">ENI09_01255</name>
</gene>
<proteinExistence type="predicted"/>
<name>A0A7C1T7M3_UNCKA</name>
<dbReference type="GO" id="GO:0005524">
    <property type="term" value="F:ATP binding"/>
    <property type="evidence" value="ECO:0007669"/>
    <property type="project" value="UniProtKB-KW"/>
</dbReference>
<dbReference type="GO" id="GO:0005829">
    <property type="term" value="C:cytosol"/>
    <property type="evidence" value="ECO:0007669"/>
    <property type="project" value="TreeGrafter"/>
</dbReference>
<comment type="subunit">
    <text evidence="2">Monomer.</text>
</comment>
<dbReference type="GO" id="GO:0006423">
    <property type="term" value="P:cysteinyl-tRNA aminoacylation"/>
    <property type="evidence" value="ECO:0007669"/>
    <property type="project" value="TreeGrafter"/>
</dbReference>
<evidence type="ECO:0000259" key="10">
    <source>
        <dbReference type="Pfam" id="PF23493"/>
    </source>
</evidence>
<dbReference type="InterPro" id="IPR032678">
    <property type="entry name" value="tRNA-synt_1_cat_dom"/>
</dbReference>
<dbReference type="Pfam" id="PF01406">
    <property type="entry name" value="tRNA-synt_1e"/>
    <property type="match status" value="1"/>
</dbReference>
<feature type="domain" description="Cysteinyl-tRNA ligase anticodon binding" evidence="10">
    <location>
        <begin position="212"/>
        <end position="254"/>
    </location>
</feature>
<dbReference type="EMBL" id="DRHH01000050">
    <property type="protein sequence ID" value="HEB14022.1"/>
    <property type="molecule type" value="Genomic_DNA"/>
</dbReference>
<feature type="domain" description="tRNA synthetases class I catalytic" evidence="9">
    <location>
        <begin position="8"/>
        <end position="131"/>
    </location>
</feature>
<evidence type="ECO:0000313" key="11">
    <source>
        <dbReference type="EMBL" id="HEB14022.1"/>
    </source>
</evidence>
<dbReference type="InterPro" id="IPR024909">
    <property type="entry name" value="Cys-tRNA/MSH_ligase"/>
</dbReference>
<dbReference type="InterPro" id="IPR056411">
    <property type="entry name" value="CysS_C"/>
</dbReference>
<dbReference type="PANTHER" id="PTHR10890:SF3">
    <property type="entry name" value="CYSTEINE--TRNA LIGASE, CYTOPLASMIC"/>
    <property type="match status" value="1"/>
</dbReference>
<dbReference type="Gene3D" id="1.20.120.640">
    <property type="entry name" value="Anticodon-binding domain of a subclass of class I aminoacyl-tRNA synthetases"/>
    <property type="match status" value="1"/>
</dbReference>
<protein>
    <recommendedName>
        <fullName evidence="3">Cysteine--tRNA ligase</fullName>
    </recommendedName>
</protein>
<dbReference type="Proteomes" id="UP000885744">
    <property type="component" value="Unassembled WGS sequence"/>
</dbReference>
<evidence type="ECO:0000259" key="9">
    <source>
        <dbReference type="Pfam" id="PF01406"/>
    </source>
</evidence>
<evidence type="ECO:0000256" key="1">
    <source>
        <dbReference type="ARBA" id="ARBA00001947"/>
    </source>
</evidence>
<evidence type="ECO:0000256" key="5">
    <source>
        <dbReference type="ARBA" id="ARBA00022723"/>
    </source>
</evidence>
<keyword evidence="8" id="KW-0067">ATP-binding</keyword>
<sequence>GEGEEEVGAVWDSPWGRGRPGWHIECSVMSRTHLGETLDIHGGALDLRFPHHENEIAQSQAATGKKFVNYWIHAGLLTVEGQKMSKSLGNYVEFDEVLKRGFNPLAFRYLAATAHYRGELNFTWTGLEAAQTALDKLYNELSTWDSPGKIGCAGYENKFEELVNDDLNLPGAVALMWELIKDKELPTSCKMVTLLRMDKVFGLNLAEIEELEVPEEVQTLVKERELQREQGNWVEADEIRNRMEQMGYRVEDSESGPIIRRAG</sequence>
<dbReference type="SUPFAM" id="SSF52374">
    <property type="entry name" value="Nucleotidylyl transferase"/>
    <property type="match status" value="1"/>
</dbReference>
<comment type="caution">
    <text evidence="11">The sequence shown here is derived from an EMBL/GenBank/DDBJ whole genome shotgun (WGS) entry which is preliminary data.</text>
</comment>
<dbReference type="PANTHER" id="PTHR10890">
    <property type="entry name" value="CYSTEINYL-TRNA SYNTHETASE"/>
    <property type="match status" value="1"/>
</dbReference>
<organism evidence="11">
    <name type="scientific">candidate division WWE3 bacterium</name>
    <dbReference type="NCBI Taxonomy" id="2053526"/>
    <lineage>
        <taxon>Bacteria</taxon>
        <taxon>Katanobacteria</taxon>
    </lineage>
</organism>
<keyword evidence="5" id="KW-0479">Metal-binding</keyword>
<dbReference type="AlphaFoldDB" id="A0A7C1T7M3"/>
<dbReference type="PRINTS" id="PR00983">
    <property type="entry name" value="TRNASYNTHCYS"/>
</dbReference>
<reference evidence="11" key="1">
    <citation type="journal article" date="2020" name="mSystems">
        <title>Genome- and Community-Level Interaction Insights into Carbon Utilization and Element Cycling Functions of Hydrothermarchaeota in Hydrothermal Sediment.</title>
        <authorList>
            <person name="Zhou Z."/>
            <person name="Liu Y."/>
            <person name="Xu W."/>
            <person name="Pan J."/>
            <person name="Luo Z.H."/>
            <person name="Li M."/>
        </authorList>
    </citation>
    <scope>NUCLEOTIDE SEQUENCE [LARGE SCALE GENOMIC DNA]</scope>
    <source>
        <strain evidence="11">HyVt-365</strain>
    </source>
</reference>
<dbReference type="SUPFAM" id="SSF47323">
    <property type="entry name" value="Anticodon-binding domain of a subclass of class I aminoacyl-tRNA synthetases"/>
    <property type="match status" value="1"/>
</dbReference>
<dbReference type="InterPro" id="IPR009080">
    <property type="entry name" value="tRNAsynth_Ia_anticodon-bd"/>
</dbReference>
<comment type="cofactor">
    <cofactor evidence="1">
        <name>Zn(2+)</name>
        <dbReference type="ChEBI" id="CHEBI:29105"/>
    </cofactor>
</comment>
<evidence type="ECO:0000256" key="7">
    <source>
        <dbReference type="ARBA" id="ARBA00022833"/>
    </source>
</evidence>
<evidence type="ECO:0000256" key="3">
    <source>
        <dbReference type="ARBA" id="ARBA00014738"/>
    </source>
</evidence>
<keyword evidence="7" id="KW-0862">Zinc</keyword>
<dbReference type="Pfam" id="PF23493">
    <property type="entry name" value="CysS_C"/>
    <property type="match status" value="1"/>
</dbReference>
<dbReference type="InterPro" id="IPR014729">
    <property type="entry name" value="Rossmann-like_a/b/a_fold"/>
</dbReference>
<evidence type="ECO:0000256" key="8">
    <source>
        <dbReference type="ARBA" id="ARBA00022840"/>
    </source>
</evidence>